<evidence type="ECO:0000313" key="2">
    <source>
        <dbReference type="Proteomes" id="UP000054217"/>
    </source>
</evidence>
<gene>
    <name evidence="1" type="ORF">M404DRAFT_372720</name>
</gene>
<organism evidence="1 2">
    <name type="scientific">Pisolithus tinctorius Marx 270</name>
    <dbReference type="NCBI Taxonomy" id="870435"/>
    <lineage>
        <taxon>Eukaryota</taxon>
        <taxon>Fungi</taxon>
        <taxon>Dikarya</taxon>
        <taxon>Basidiomycota</taxon>
        <taxon>Agaricomycotina</taxon>
        <taxon>Agaricomycetes</taxon>
        <taxon>Agaricomycetidae</taxon>
        <taxon>Boletales</taxon>
        <taxon>Sclerodermatineae</taxon>
        <taxon>Pisolithaceae</taxon>
        <taxon>Pisolithus</taxon>
    </lineage>
</organism>
<reference evidence="2" key="2">
    <citation type="submission" date="2015-01" db="EMBL/GenBank/DDBJ databases">
        <title>Evolutionary Origins and Diversification of the Mycorrhizal Mutualists.</title>
        <authorList>
            <consortium name="DOE Joint Genome Institute"/>
            <consortium name="Mycorrhizal Genomics Consortium"/>
            <person name="Kohler A."/>
            <person name="Kuo A."/>
            <person name="Nagy L.G."/>
            <person name="Floudas D."/>
            <person name="Copeland A."/>
            <person name="Barry K.W."/>
            <person name="Cichocki N."/>
            <person name="Veneault-Fourrey C."/>
            <person name="LaButti K."/>
            <person name="Lindquist E.A."/>
            <person name="Lipzen A."/>
            <person name="Lundell T."/>
            <person name="Morin E."/>
            <person name="Murat C."/>
            <person name="Riley R."/>
            <person name="Ohm R."/>
            <person name="Sun H."/>
            <person name="Tunlid A."/>
            <person name="Henrissat B."/>
            <person name="Grigoriev I.V."/>
            <person name="Hibbett D.S."/>
            <person name="Martin F."/>
        </authorList>
    </citation>
    <scope>NUCLEOTIDE SEQUENCE [LARGE SCALE GENOMIC DNA]</scope>
    <source>
        <strain evidence="2">Marx 270</strain>
    </source>
</reference>
<name>A0A0C3JAM6_PISTI</name>
<dbReference type="AlphaFoldDB" id="A0A0C3JAM6"/>
<keyword evidence="2" id="KW-1185">Reference proteome</keyword>
<evidence type="ECO:0000313" key="1">
    <source>
        <dbReference type="EMBL" id="KIN94726.1"/>
    </source>
</evidence>
<accession>A0A0C3JAM6</accession>
<sequence>MRSKYHLVIVSKSLDCDQCLRTQRSSHTPDTPFLPYHTSPHTRRWPRYTTPLVPSLHVHAKLLLMGRSDLLPRFPCEQWKHARRRGDCDYDFR</sequence>
<protein>
    <submittedName>
        <fullName evidence="1">Uncharacterized protein</fullName>
    </submittedName>
</protein>
<dbReference type="EMBL" id="KN832088">
    <property type="protein sequence ID" value="KIN94726.1"/>
    <property type="molecule type" value="Genomic_DNA"/>
</dbReference>
<dbReference type="HOGENOM" id="CLU_2400567_0_0_1"/>
<proteinExistence type="predicted"/>
<dbReference type="InParanoid" id="A0A0C3JAM6"/>
<dbReference type="Proteomes" id="UP000054217">
    <property type="component" value="Unassembled WGS sequence"/>
</dbReference>
<reference evidence="1 2" key="1">
    <citation type="submission" date="2014-04" db="EMBL/GenBank/DDBJ databases">
        <authorList>
            <consortium name="DOE Joint Genome Institute"/>
            <person name="Kuo A."/>
            <person name="Kohler A."/>
            <person name="Costa M.D."/>
            <person name="Nagy L.G."/>
            <person name="Floudas D."/>
            <person name="Copeland A."/>
            <person name="Barry K.W."/>
            <person name="Cichocki N."/>
            <person name="Veneault-Fourrey C."/>
            <person name="LaButti K."/>
            <person name="Lindquist E.A."/>
            <person name="Lipzen A."/>
            <person name="Lundell T."/>
            <person name="Morin E."/>
            <person name="Murat C."/>
            <person name="Sun H."/>
            <person name="Tunlid A."/>
            <person name="Henrissat B."/>
            <person name="Grigoriev I.V."/>
            <person name="Hibbett D.S."/>
            <person name="Martin F."/>
            <person name="Nordberg H.P."/>
            <person name="Cantor M.N."/>
            <person name="Hua S.X."/>
        </authorList>
    </citation>
    <scope>NUCLEOTIDE SEQUENCE [LARGE SCALE GENOMIC DNA]</scope>
    <source>
        <strain evidence="1 2">Marx 270</strain>
    </source>
</reference>